<name>A0ABZ3C5F4_9ACTN</name>
<organism evidence="6 7">
    <name type="scientific">Propioniciclava soli</name>
    <dbReference type="NCBI Taxonomy" id="2775081"/>
    <lineage>
        <taxon>Bacteria</taxon>
        <taxon>Bacillati</taxon>
        <taxon>Actinomycetota</taxon>
        <taxon>Actinomycetes</taxon>
        <taxon>Propionibacteriales</taxon>
        <taxon>Propionibacteriaceae</taxon>
        <taxon>Propioniciclava</taxon>
    </lineage>
</organism>
<dbReference type="PANTHER" id="PTHR42794:SF1">
    <property type="entry name" value="HEMIN IMPORT ATP-BINDING PROTEIN HMUV"/>
    <property type="match status" value="1"/>
</dbReference>
<dbReference type="Gene3D" id="3.40.50.300">
    <property type="entry name" value="P-loop containing nucleotide triphosphate hydrolases"/>
    <property type="match status" value="1"/>
</dbReference>
<keyword evidence="7" id="KW-1185">Reference proteome</keyword>
<evidence type="ECO:0000256" key="3">
    <source>
        <dbReference type="ARBA" id="ARBA00022840"/>
    </source>
</evidence>
<dbReference type="SMART" id="SM00382">
    <property type="entry name" value="AAA"/>
    <property type="match status" value="1"/>
</dbReference>
<dbReference type="RefSeq" id="WP_232550110.1">
    <property type="nucleotide sequence ID" value="NZ_CP115965.1"/>
</dbReference>
<dbReference type="CDD" id="cd03214">
    <property type="entry name" value="ABC_Iron-Siderophores_B12_Hemin"/>
    <property type="match status" value="1"/>
</dbReference>
<dbReference type="GO" id="GO:0005524">
    <property type="term" value="F:ATP binding"/>
    <property type="evidence" value="ECO:0007669"/>
    <property type="project" value="UniProtKB-KW"/>
</dbReference>
<evidence type="ECO:0000256" key="1">
    <source>
        <dbReference type="ARBA" id="ARBA00022448"/>
    </source>
</evidence>
<evidence type="ECO:0000259" key="5">
    <source>
        <dbReference type="PROSITE" id="PS50893"/>
    </source>
</evidence>
<keyword evidence="1" id="KW-0813">Transport</keyword>
<evidence type="ECO:0000256" key="2">
    <source>
        <dbReference type="ARBA" id="ARBA00022741"/>
    </source>
</evidence>
<feature type="domain" description="ABC transporter" evidence="5">
    <location>
        <begin position="9"/>
        <end position="253"/>
    </location>
</feature>
<sequence length="284" mass="29605">MTALPTTALTASGLTLGYGPLTVVHDADLSVGAGRVRALVGPNGSGKSTLLRAMARLHATTAGSLRLVGADADGGSDIDCAALSAREFATRLAMLTQQRPTPAGMSVREVVALGRHPHRSRFLGTDAHGPAAIERALHLTGIADLADRKVDELSGGQTQRVWLASCLAQETGVLLLDEPTNHLDLRYQSELLDLIRDLADDHGVAVGVVLHDLNQAAAVADDVTLLVDGRVVASGTPAAVLTEARLSAAYGVGIEVRPQDGVLQIRPLPKCLTRHRLEASALSA</sequence>
<dbReference type="InterPro" id="IPR027417">
    <property type="entry name" value="P-loop_NTPase"/>
</dbReference>
<dbReference type="InterPro" id="IPR003439">
    <property type="entry name" value="ABC_transporter-like_ATP-bd"/>
</dbReference>
<dbReference type="PANTHER" id="PTHR42794">
    <property type="entry name" value="HEMIN IMPORT ATP-BINDING PROTEIN HMUV"/>
    <property type="match status" value="1"/>
</dbReference>
<gene>
    <name evidence="6" type="ORF">PCC79_13980</name>
</gene>
<reference evidence="6 7" key="1">
    <citation type="journal article" date="2023" name="Environ Microbiome">
        <title>A coral-associated actinobacterium mitigates coral bleaching under heat stress.</title>
        <authorList>
            <person name="Li J."/>
            <person name="Zou Y."/>
            <person name="Li Q."/>
            <person name="Zhang J."/>
            <person name="Bourne D.G."/>
            <person name="Lyu Y."/>
            <person name="Liu C."/>
            <person name="Zhang S."/>
        </authorList>
    </citation>
    <scope>NUCLEOTIDE SEQUENCE [LARGE SCALE GENOMIC DNA]</scope>
    <source>
        <strain evidence="6 7">SCSIO 13291</strain>
    </source>
</reference>
<dbReference type="SUPFAM" id="SSF52540">
    <property type="entry name" value="P-loop containing nucleoside triphosphate hydrolases"/>
    <property type="match status" value="1"/>
</dbReference>
<dbReference type="InterPro" id="IPR003593">
    <property type="entry name" value="AAA+_ATPase"/>
</dbReference>
<keyword evidence="2" id="KW-0547">Nucleotide-binding</keyword>
<evidence type="ECO:0000256" key="4">
    <source>
        <dbReference type="ARBA" id="ARBA00022967"/>
    </source>
</evidence>
<accession>A0ABZ3C5F4</accession>
<dbReference type="Proteomes" id="UP001434337">
    <property type="component" value="Chromosome"/>
</dbReference>
<proteinExistence type="predicted"/>
<keyword evidence="4" id="KW-1278">Translocase</keyword>
<dbReference type="EMBL" id="CP115965">
    <property type="protein sequence ID" value="WZW97988.1"/>
    <property type="molecule type" value="Genomic_DNA"/>
</dbReference>
<keyword evidence="3 6" id="KW-0067">ATP-binding</keyword>
<protein>
    <submittedName>
        <fullName evidence="6">ABC transporter ATP-binding protein</fullName>
    </submittedName>
</protein>
<evidence type="ECO:0000313" key="7">
    <source>
        <dbReference type="Proteomes" id="UP001434337"/>
    </source>
</evidence>
<dbReference type="PROSITE" id="PS50893">
    <property type="entry name" value="ABC_TRANSPORTER_2"/>
    <property type="match status" value="1"/>
</dbReference>
<evidence type="ECO:0000313" key="6">
    <source>
        <dbReference type="EMBL" id="WZW97988.1"/>
    </source>
</evidence>
<dbReference type="Pfam" id="PF00005">
    <property type="entry name" value="ABC_tran"/>
    <property type="match status" value="1"/>
</dbReference>